<dbReference type="InterPro" id="IPR002059">
    <property type="entry name" value="CSP_DNA-bd"/>
</dbReference>
<dbReference type="Pfam" id="PF02482">
    <property type="entry name" value="Ribosomal_S30AE"/>
    <property type="match status" value="1"/>
</dbReference>
<dbReference type="Gene3D" id="2.40.50.140">
    <property type="entry name" value="Nucleic acid-binding proteins"/>
    <property type="match status" value="1"/>
</dbReference>
<evidence type="ECO:0000313" key="3">
    <source>
        <dbReference type="Proteomes" id="UP000014977"/>
    </source>
</evidence>
<keyword evidence="3" id="KW-1185">Reference proteome</keyword>
<dbReference type="InterPro" id="IPR036567">
    <property type="entry name" value="RHF-like"/>
</dbReference>
<dbReference type="Proteomes" id="UP000014977">
    <property type="component" value="Unassembled WGS sequence"/>
</dbReference>
<feature type="domain" description="CSD" evidence="1">
    <location>
        <begin position="111"/>
        <end position="175"/>
    </location>
</feature>
<dbReference type="InterPro" id="IPR012340">
    <property type="entry name" value="NA-bd_OB-fold"/>
</dbReference>
<dbReference type="InterPro" id="IPR003489">
    <property type="entry name" value="RHF/RaiA"/>
</dbReference>
<gene>
    <name evidence="2" type="ORF">dsmv_3534</name>
</gene>
<dbReference type="SUPFAM" id="SSF50249">
    <property type="entry name" value="Nucleic acid-binding proteins"/>
    <property type="match status" value="1"/>
</dbReference>
<accession>S7T9F7</accession>
<organism evidence="2 3">
    <name type="scientific">Desulfococcus multivorans DSM 2059</name>
    <dbReference type="NCBI Taxonomy" id="1121405"/>
    <lineage>
        <taxon>Bacteria</taxon>
        <taxon>Pseudomonadati</taxon>
        <taxon>Thermodesulfobacteriota</taxon>
        <taxon>Desulfobacteria</taxon>
        <taxon>Desulfobacterales</taxon>
        <taxon>Desulfococcaceae</taxon>
        <taxon>Desulfococcus</taxon>
    </lineage>
</organism>
<name>S7T9F7_DESML</name>
<proteinExistence type="predicted"/>
<dbReference type="CDD" id="cd00552">
    <property type="entry name" value="RaiA"/>
    <property type="match status" value="1"/>
</dbReference>
<dbReference type="EMBL" id="ATHJ01000129">
    <property type="protein sequence ID" value="EPR33185.1"/>
    <property type="molecule type" value="Genomic_DNA"/>
</dbReference>
<dbReference type="GO" id="GO:0003676">
    <property type="term" value="F:nucleic acid binding"/>
    <property type="evidence" value="ECO:0007669"/>
    <property type="project" value="InterPro"/>
</dbReference>
<dbReference type="GO" id="GO:0005840">
    <property type="term" value="C:ribosome"/>
    <property type="evidence" value="ECO:0007669"/>
    <property type="project" value="UniProtKB-KW"/>
</dbReference>
<protein>
    <submittedName>
        <fullName evidence="2">Sigma 54 modulation protein/ribosomal protein S30EA</fullName>
    </submittedName>
</protein>
<evidence type="ECO:0000259" key="1">
    <source>
        <dbReference type="PROSITE" id="PS51857"/>
    </source>
</evidence>
<dbReference type="PATRIC" id="fig|1121405.3.peg.4131"/>
<keyword evidence="2" id="KW-0689">Ribosomal protein</keyword>
<keyword evidence="2" id="KW-0687">Ribonucleoprotein</keyword>
<dbReference type="Gene3D" id="3.30.160.100">
    <property type="entry name" value="Ribosome hibernation promotion factor-like"/>
    <property type="match status" value="1"/>
</dbReference>
<dbReference type="AlphaFoldDB" id="S7T9F7"/>
<dbReference type="RefSeq" id="WP_020878690.1">
    <property type="nucleotide sequence ID" value="NZ_ATHJ01000129.1"/>
</dbReference>
<dbReference type="OrthoDB" id="9782252at2"/>
<dbReference type="STRING" id="897.B2D07_14655"/>
<comment type="caution">
    <text evidence="2">The sequence shown here is derived from an EMBL/GenBank/DDBJ whole genome shotgun (WGS) entry which is preliminary data.</text>
</comment>
<sequence length="178" mass="20547">MMIPLQITARDFDLTEPIETLIREKAEKLDQLYDRITRCRVILEAPHRRQQKGILYNVHIEISVPGKEIVIKKEAHEDLYVAVGNAFETAGRRLLEYTSRQRGEVKFHEEVPSARITQIFPQMDYGILTTPGNRDIYFHRNSVLDGNFNDLEIGMQVHFVEESGDQGPQASTVRVLKK</sequence>
<dbReference type="PROSITE" id="PS51857">
    <property type="entry name" value="CSD_2"/>
    <property type="match status" value="1"/>
</dbReference>
<dbReference type="Pfam" id="PF00313">
    <property type="entry name" value="CSD"/>
    <property type="match status" value="1"/>
</dbReference>
<evidence type="ECO:0000313" key="2">
    <source>
        <dbReference type="EMBL" id="EPR33185.1"/>
    </source>
</evidence>
<reference evidence="2 3" key="1">
    <citation type="journal article" date="2013" name="Genome Announc.">
        <title>Draft genome sequences for three mercury-methylating, sulfate-reducing bacteria.</title>
        <authorList>
            <person name="Brown S.D."/>
            <person name="Hurt R.A.Jr."/>
            <person name="Gilmour C.C."/>
            <person name="Elias D.A."/>
        </authorList>
    </citation>
    <scope>NUCLEOTIDE SEQUENCE [LARGE SCALE GENOMIC DNA]</scope>
    <source>
        <strain evidence="2 3">DSM 2059</strain>
    </source>
</reference>
<dbReference type="eggNOG" id="COG1544">
    <property type="taxonomic scope" value="Bacteria"/>
</dbReference>
<dbReference type="SUPFAM" id="SSF69754">
    <property type="entry name" value="Ribosome binding protein Y (YfiA homologue)"/>
    <property type="match status" value="1"/>
</dbReference>